<dbReference type="InterPro" id="IPR019151">
    <property type="entry name" value="Proteasome_assmbl_chaperone_2"/>
</dbReference>
<evidence type="ECO:0000313" key="2">
    <source>
        <dbReference type="EMBL" id="TSD65282.1"/>
    </source>
</evidence>
<dbReference type="Pfam" id="PF09754">
    <property type="entry name" value="PAC2"/>
    <property type="match status" value="1"/>
</dbReference>
<name>A0A554SG07_9ACTN</name>
<feature type="compositionally biased region" description="Basic and acidic residues" evidence="1">
    <location>
        <begin position="11"/>
        <end position="24"/>
    </location>
</feature>
<dbReference type="PIRSF" id="PIRSF028754">
    <property type="entry name" value="UCP028754"/>
    <property type="match status" value="1"/>
</dbReference>
<dbReference type="EMBL" id="VLNT01000003">
    <property type="protein sequence ID" value="TSD65282.1"/>
    <property type="molecule type" value="Genomic_DNA"/>
</dbReference>
<organism evidence="2 3">
    <name type="scientific">Aeromicrobium piscarium</name>
    <dbReference type="NCBI Taxonomy" id="2590901"/>
    <lineage>
        <taxon>Bacteria</taxon>
        <taxon>Bacillati</taxon>
        <taxon>Actinomycetota</taxon>
        <taxon>Actinomycetes</taxon>
        <taxon>Propionibacteriales</taxon>
        <taxon>Nocardioidaceae</taxon>
        <taxon>Aeromicrobium</taxon>
    </lineage>
</organism>
<dbReference type="AlphaFoldDB" id="A0A554SG07"/>
<dbReference type="RefSeq" id="WP_143912468.1">
    <property type="nucleotide sequence ID" value="NZ_VLNT01000003.1"/>
</dbReference>
<evidence type="ECO:0000313" key="3">
    <source>
        <dbReference type="Proteomes" id="UP000316988"/>
    </source>
</evidence>
<keyword evidence="3" id="KW-1185">Reference proteome</keyword>
<protein>
    <submittedName>
        <fullName evidence="2">PAC2 family protein</fullName>
    </submittedName>
</protein>
<dbReference type="Gene3D" id="3.40.50.10900">
    <property type="entry name" value="PAC-like subunit"/>
    <property type="match status" value="1"/>
</dbReference>
<proteinExistence type="predicted"/>
<feature type="region of interest" description="Disordered" evidence="1">
    <location>
        <begin position="1"/>
        <end position="26"/>
    </location>
</feature>
<accession>A0A554SG07</accession>
<dbReference type="Proteomes" id="UP000316988">
    <property type="component" value="Unassembled WGS sequence"/>
</dbReference>
<dbReference type="OrthoDB" id="150941at2"/>
<reference evidence="2 3" key="1">
    <citation type="submission" date="2019-07" db="EMBL/GenBank/DDBJ databases">
        <authorList>
            <person name="Zhao L.H."/>
        </authorList>
    </citation>
    <scope>NUCLEOTIDE SEQUENCE [LARGE SCALE GENOMIC DNA]</scope>
    <source>
        <strain evidence="2 3">Co35</strain>
    </source>
</reference>
<evidence type="ECO:0000256" key="1">
    <source>
        <dbReference type="SAM" id="MobiDB-lite"/>
    </source>
</evidence>
<dbReference type="InterPro" id="IPR008492">
    <property type="entry name" value="Rv2714-like"/>
</dbReference>
<gene>
    <name evidence="2" type="ORF">FNM00_06170</name>
</gene>
<comment type="caution">
    <text evidence="2">The sequence shown here is derived from an EMBL/GenBank/DDBJ whole genome shotgun (WGS) entry which is preliminary data.</text>
</comment>
<dbReference type="InterPro" id="IPR038389">
    <property type="entry name" value="PSMG2_sf"/>
</dbReference>
<dbReference type="SUPFAM" id="SSF159659">
    <property type="entry name" value="Cgl1923-like"/>
    <property type="match status" value="1"/>
</dbReference>
<sequence>MLTPKWLPKALRPEKRETRPERSTGEGPVLLHVLDGFLTAGSSASLVSRQLRGADGVTVHEFDLDPVYDYRARRPPIVFDADHYRSYDPPRLAITREYDVSGREYLLLSGPEPDFGWERFVGEVIEIIDRENVSLVVGLGAVSMGVPHTRPPMITAHATRPELVDRRNLWEAEITVPSSAQTLLEYRLGQRGTDALGYVVHVPHYLTQVEYPTAAIAVLEAAGLRTGLTFDLEDLREQQPAAIAQIEEQIHEQNGEDVLNGLEEQYDAFARGAARSLLEDDGHLPSGDELAAQLERFLAQHRPDDHG</sequence>